<dbReference type="Pfam" id="PF21722">
    <property type="entry name" value="Gly_rich_2"/>
    <property type="match status" value="1"/>
</dbReference>
<dbReference type="EMBL" id="JAFJZZ010000002">
    <property type="protein sequence ID" value="MBN7773158.1"/>
    <property type="molecule type" value="Genomic_DNA"/>
</dbReference>
<reference evidence="2" key="1">
    <citation type="submission" date="2021-02" db="EMBL/GenBank/DDBJ databases">
        <title>Abyssanaerobacter marinus gen.nov., sp., nov, anaerobic bacterium isolated from the Onnuri vent field of Indian Ocean and suggestion of Mogibacteriaceae fam. nov., and proposal of reclassification of ambiguous this family's genus member.</title>
        <authorList>
            <person name="Kim Y.J."/>
            <person name="Yang J.-A."/>
        </authorList>
    </citation>
    <scope>NUCLEOTIDE SEQUENCE</scope>
    <source>
        <strain evidence="2">DSM 2634</strain>
    </source>
</reference>
<evidence type="ECO:0000313" key="3">
    <source>
        <dbReference type="Proteomes" id="UP000664545"/>
    </source>
</evidence>
<comment type="caution">
    <text evidence="2">The sequence shown here is derived from an EMBL/GenBank/DDBJ whole genome shotgun (WGS) entry which is preliminary data.</text>
</comment>
<sequence>MSTNTTNYNLIKPADNETADISVINVNMDKMDQVLKVIEQHAEDLDIQNVKLDGEQILTGVKIFPALVSNGDNNHLQFFRNFEKEWHIEALEDRLSIVQSGIGERLSINKDGNVNINGELNVPEPTQDSHAVNKQYVDENNYVHPINSGNKHIPSGGIVGQILQNIDDGTGTWQDLAALETTLSATTQTLFGVTNVDSALQKIGNSMFTYTVENITSSQAWAVPIGVTKIDIIGIGGGGGGGVVLSTYTNPGSSYTYTGAGGGGGNGGSAIVLNNIKVTSGNILTISIGSGGSAISAGGSSKSGGNTTIKFPNGATVTASGGLGGICTSGVGGSLYSGTNSPNAESSSNYPFTNNAGAAATYTTSGTVSPNFLVGFDFNSLITLSAGGSGAGTQCVNNSSYTLGTAQTASSGGGSGASAGVAVAHSATGYGCGGGGSCASTLPTSASAYIVTNPTSGAGKQGVVYIGYYKAV</sequence>
<organism evidence="2 3">
    <name type="scientific">Clostridium aminobutyricum</name>
    <dbReference type="NCBI Taxonomy" id="33953"/>
    <lineage>
        <taxon>Bacteria</taxon>
        <taxon>Bacillati</taxon>
        <taxon>Bacillota</taxon>
        <taxon>Clostridia</taxon>
        <taxon>Eubacteriales</taxon>
        <taxon>Clostridiaceae</taxon>
        <taxon>Clostridium</taxon>
    </lineage>
</organism>
<feature type="domain" description="Glycine-rich" evidence="1">
    <location>
        <begin position="218"/>
        <end position="469"/>
    </location>
</feature>
<evidence type="ECO:0000313" key="2">
    <source>
        <dbReference type="EMBL" id="MBN7773158.1"/>
    </source>
</evidence>
<proteinExistence type="predicted"/>
<evidence type="ECO:0000259" key="1">
    <source>
        <dbReference type="Pfam" id="PF21722"/>
    </source>
</evidence>
<dbReference type="InterPro" id="IPR049304">
    <property type="entry name" value="Gly_rich_dom"/>
</dbReference>
<keyword evidence="3" id="KW-1185">Reference proteome</keyword>
<gene>
    <name evidence="2" type="ORF">JYB65_07275</name>
</gene>
<dbReference type="AlphaFoldDB" id="A0A939IJ20"/>
<dbReference type="RefSeq" id="WP_206581991.1">
    <property type="nucleotide sequence ID" value="NZ_JAFJZZ010000002.1"/>
</dbReference>
<protein>
    <recommendedName>
        <fullName evidence="1">Glycine-rich domain-containing protein</fullName>
    </recommendedName>
</protein>
<name>A0A939IJ20_CLOAM</name>
<dbReference type="Proteomes" id="UP000664545">
    <property type="component" value="Unassembled WGS sequence"/>
</dbReference>
<accession>A0A939IJ20</accession>